<dbReference type="GO" id="GO:0004523">
    <property type="term" value="F:RNA-DNA hybrid ribonuclease activity"/>
    <property type="evidence" value="ECO:0007669"/>
    <property type="project" value="UniProtKB-EC"/>
</dbReference>
<dbReference type="PANTHER" id="PTHR37984:SF14">
    <property type="entry name" value="RIBONUCLEASE H"/>
    <property type="match status" value="1"/>
</dbReference>
<evidence type="ECO:0000256" key="2">
    <source>
        <dbReference type="ARBA" id="ARBA00012180"/>
    </source>
</evidence>
<dbReference type="InterPro" id="IPR043128">
    <property type="entry name" value="Rev_trsase/Diguanyl_cyclase"/>
</dbReference>
<dbReference type="SUPFAM" id="SSF56672">
    <property type="entry name" value="DNA/RNA polymerases"/>
    <property type="match status" value="1"/>
</dbReference>
<feature type="domain" description="Reverse transcriptase" evidence="3">
    <location>
        <begin position="1"/>
        <end position="136"/>
    </location>
</feature>
<dbReference type="STRING" id="1676925.ENSPKIP00000001259"/>
<dbReference type="InterPro" id="IPR043502">
    <property type="entry name" value="DNA/RNA_pol_sf"/>
</dbReference>
<evidence type="ECO:0000256" key="1">
    <source>
        <dbReference type="ARBA" id="ARBA00010879"/>
    </source>
</evidence>
<dbReference type="Pfam" id="PF17919">
    <property type="entry name" value="RT_RNaseH_2"/>
    <property type="match status" value="1"/>
</dbReference>
<evidence type="ECO:0000259" key="3">
    <source>
        <dbReference type="PROSITE" id="PS50878"/>
    </source>
</evidence>
<dbReference type="InterPro" id="IPR000477">
    <property type="entry name" value="RT_dom"/>
</dbReference>
<dbReference type="Gene3D" id="3.30.70.270">
    <property type="match status" value="2"/>
</dbReference>
<dbReference type="Ensembl" id="ENSPKIT00000025176.1">
    <property type="protein sequence ID" value="ENSPKIP00000001259.1"/>
    <property type="gene ID" value="ENSPKIG00000019619.1"/>
</dbReference>
<dbReference type="InterPro" id="IPR041577">
    <property type="entry name" value="RT_RNaseH_2"/>
</dbReference>
<dbReference type="FunFam" id="3.30.70.270:FF:000020">
    <property type="entry name" value="Transposon Tf2-6 polyprotein-like Protein"/>
    <property type="match status" value="1"/>
</dbReference>
<name>A0A3B3Q5Y7_9TELE</name>
<dbReference type="PROSITE" id="PS50878">
    <property type="entry name" value="RT_POL"/>
    <property type="match status" value="1"/>
</dbReference>
<accession>A0A3B3Q5Y7</accession>
<proteinExistence type="inferred from homology"/>
<dbReference type="Proteomes" id="UP000261540">
    <property type="component" value="Unplaced"/>
</dbReference>
<dbReference type="FunFam" id="3.10.20.370:FF:000001">
    <property type="entry name" value="Retrovirus-related Pol polyprotein from transposon 17.6-like protein"/>
    <property type="match status" value="1"/>
</dbReference>
<organism evidence="4 5">
    <name type="scientific">Paramormyrops kingsleyae</name>
    <dbReference type="NCBI Taxonomy" id="1676925"/>
    <lineage>
        <taxon>Eukaryota</taxon>
        <taxon>Metazoa</taxon>
        <taxon>Chordata</taxon>
        <taxon>Craniata</taxon>
        <taxon>Vertebrata</taxon>
        <taxon>Euteleostomi</taxon>
        <taxon>Actinopterygii</taxon>
        <taxon>Neopterygii</taxon>
        <taxon>Teleostei</taxon>
        <taxon>Osteoglossocephala</taxon>
        <taxon>Osteoglossomorpha</taxon>
        <taxon>Osteoglossiformes</taxon>
        <taxon>Mormyridae</taxon>
        <taxon>Paramormyrops</taxon>
    </lineage>
</organism>
<dbReference type="CDD" id="cd01647">
    <property type="entry name" value="RT_LTR"/>
    <property type="match status" value="1"/>
</dbReference>
<dbReference type="PANTHER" id="PTHR37984">
    <property type="entry name" value="PROTEIN CBG26694"/>
    <property type="match status" value="1"/>
</dbReference>
<dbReference type="AlphaFoldDB" id="A0A3B3Q5Y7"/>
<keyword evidence="5" id="KW-1185">Reference proteome</keyword>
<dbReference type="Pfam" id="PF00078">
    <property type="entry name" value="RVT_1"/>
    <property type="match status" value="1"/>
</dbReference>
<evidence type="ECO:0000313" key="5">
    <source>
        <dbReference type="Proteomes" id="UP000261540"/>
    </source>
</evidence>
<protein>
    <recommendedName>
        <fullName evidence="2">ribonuclease H</fullName>
        <ecNumber evidence="2">3.1.26.4</ecNumber>
    </recommendedName>
</protein>
<dbReference type="GeneTree" id="ENSGT01140000282569"/>
<reference evidence="4" key="1">
    <citation type="submission" date="2025-08" db="UniProtKB">
        <authorList>
            <consortium name="Ensembl"/>
        </authorList>
    </citation>
    <scope>IDENTIFICATION</scope>
</reference>
<comment type="similarity">
    <text evidence="1">Belongs to the beta type-B retroviral polymerase family. HERV class-II K(HML-2) pol subfamily.</text>
</comment>
<dbReference type="EC" id="3.1.26.4" evidence="2"/>
<dbReference type="Gene3D" id="3.10.10.10">
    <property type="entry name" value="HIV Type 1 Reverse Transcriptase, subunit A, domain 1"/>
    <property type="match status" value="1"/>
</dbReference>
<dbReference type="InterPro" id="IPR050951">
    <property type="entry name" value="Retrovirus_Pol_polyprotein"/>
</dbReference>
<reference evidence="4" key="2">
    <citation type="submission" date="2025-09" db="UniProtKB">
        <authorList>
            <consortium name="Ensembl"/>
        </authorList>
    </citation>
    <scope>IDENTIFICATION</scope>
</reference>
<sequence>MQYPLPRIEDIFSSLAGGEKFSKIDLSQAYLQMEVEESSRKFLTINTHKGLYQYNRLVFGVASAPAIWQRAMDQVLQGIPQTQCYLDDIIVTGKDDTDHLQNLSMVLTRLNEYGLRAKRDKCEFFKEEISYCGHIIDKHGLHKSQEKIEAVLKAPKPENVSQLRSYLGLVNYYHKFLQNLASVLYPLNALLQIGTKWHWSDKCEKAFTETKRLITSDELLTHYDPSRPIRLACDASPYGIGAVLSHTMVDGSERPIAFVSRSLTSAERNYAQIDREALSLV</sequence>
<evidence type="ECO:0000313" key="4">
    <source>
        <dbReference type="Ensembl" id="ENSPKIP00000001259.1"/>
    </source>
</evidence>